<accession>A0A2T1AB32</accession>
<name>A0A2T1AB32_TRISK</name>
<organism evidence="1 2">
    <name type="scientific">Tritonibacter scottomollicae</name>
    <name type="common">Epibacterium scottomollicae</name>
    <dbReference type="NCBI Taxonomy" id="483013"/>
    <lineage>
        <taxon>Bacteria</taxon>
        <taxon>Pseudomonadati</taxon>
        <taxon>Pseudomonadota</taxon>
        <taxon>Alphaproteobacteria</taxon>
        <taxon>Rhodobacterales</taxon>
        <taxon>Paracoccaceae</taxon>
        <taxon>Tritonibacter</taxon>
    </lineage>
</organism>
<keyword evidence="1" id="KW-0808">Transferase</keyword>
<dbReference type="Pfam" id="PF13704">
    <property type="entry name" value="Glyco_tranf_2_4"/>
    <property type="match status" value="1"/>
</dbReference>
<dbReference type="EMBL" id="PVUF01000013">
    <property type="protein sequence ID" value="PRZ45805.1"/>
    <property type="molecule type" value="Genomic_DNA"/>
</dbReference>
<reference evidence="1 2" key="1">
    <citation type="submission" date="2018-03" db="EMBL/GenBank/DDBJ databases">
        <title>Genomic Encyclopedia of Archaeal and Bacterial Type Strains, Phase II (KMG-II): from individual species to whole genera.</title>
        <authorList>
            <person name="Goeker M."/>
        </authorList>
    </citation>
    <scope>NUCLEOTIDE SEQUENCE [LARGE SCALE GENOMIC DNA]</scope>
    <source>
        <strain evidence="1 2">DSM 25328</strain>
    </source>
</reference>
<sequence>MAEAESQVWRVGAIMNEPLPEVLKFCAWYLALGADEVVICFDNPDDPAIDILSDHPRLRCISCTPAFWQSLGLTADDAFVTRQNAALTWIYQKYPDGWLLNVDADEFLFFEGRSVADVLASVPIDKKSLRVKTAERIMAQDEAVLTHFRLPMERAVRHAVYGEDAQLFGPRRQGLVGHAHGKSIVRCGIEGLVLRQHWPRYLRSDGADEMVLHNEDGAYLLHMIGESYEIWRNKLAWRSHARGFTDGLTDRVKLAQRSSDPEEALRDLHQRLHHATPERLAALNAQGVLLTLSMDIDGLVREYFWVSASDLDATGKGQAT</sequence>
<dbReference type="GO" id="GO:0016740">
    <property type="term" value="F:transferase activity"/>
    <property type="evidence" value="ECO:0007669"/>
    <property type="project" value="UniProtKB-KW"/>
</dbReference>
<dbReference type="AlphaFoldDB" id="A0A2T1AB32"/>
<dbReference type="Proteomes" id="UP000237718">
    <property type="component" value="Unassembled WGS sequence"/>
</dbReference>
<protein>
    <submittedName>
        <fullName evidence="1">Glycosyl transferase family 2</fullName>
    </submittedName>
</protein>
<dbReference type="OrthoDB" id="7203640at2"/>
<evidence type="ECO:0000313" key="2">
    <source>
        <dbReference type="Proteomes" id="UP000237718"/>
    </source>
</evidence>
<gene>
    <name evidence="1" type="ORF">CLV89_113102</name>
</gene>
<proteinExistence type="predicted"/>
<comment type="caution">
    <text evidence="1">The sequence shown here is derived from an EMBL/GenBank/DDBJ whole genome shotgun (WGS) entry which is preliminary data.</text>
</comment>
<evidence type="ECO:0000313" key="1">
    <source>
        <dbReference type="EMBL" id="PRZ45805.1"/>
    </source>
</evidence>